<keyword evidence="6" id="KW-0418">Kinase</keyword>
<dbReference type="InterPro" id="IPR008271">
    <property type="entry name" value="Ser/Thr_kinase_AS"/>
</dbReference>
<keyword evidence="2 3" id="KW-0067">ATP-binding</keyword>
<dbReference type="GO" id="GO:0005829">
    <property type="term" value="C:cytosol"/>
    <property type="evidence" value="ECO:0007669"/>
    <property type="project" value="TreeGrafter"/>
</dbReference>
<evidence type="ECO:0000256" key="4">
    <source>
        <dbReference type="SAM" id="MobiDB-lite"/>
    </source>
</evidence>
<feature type="binding site" evidence="3">
    <location>
        <position position="860"/>
    </location>
    <ligand>
        <name>ATP</name>
        <dbReference type="ChEBI" id="CHEBI:30616"/>
    </ligand>
</feature>
<proteinExistence type="predicted"/>
<dbReference type="InterPro" id="IPR017441">
    <property type="entry name" value="Protein_kinase_ATP_BS"/>
</dbReference>
<feature type="region of interest" description="Disordered" evidence="4">
    <location>
        <begin position="1206"/>
        <end position="1225"/>
    </location>
</feature>
<evidence type="ECO:0000256" key="2">
    <source>
        <dbReference type="ARBA" id="ARBA00022840"/>
    </source>
</evidence>
<dbReference type="PROSITE" id="PS50011">
    <property type="entry name" value="PROTEIN_KINASE_DOM"/>
    <property type="match status" value="1"/>
</dbReference>
<reference evidence="8" key="2">
    <citation type="submission" date="2016-04" db="EMBL/GenBank/DDBJ databases">
        <authorList>
            <person name="Guldener U."/>
            <person name="Guldener U."/>
        </authorList>
    </citation>
    <scope>NUCLEOTIDE SEQUENCE [LARGE SCALE GENOMIC DNA]</scope>
    <source>
        <strain evidence="8">UB2112</strain>
    </source>
</reference>
<dbReference type="EMBL" id="ULHB01000002">
    <property type="protein sequence ID" value="SYW74763.1"/>
    <property type="molecule type" value="Genomic_DNA"/>
</dbReference>
<feature type="compositionally biased region" description="Polar residues" evidence="4">
    <location>
        <begin position="499"/>
        <end position="509"/>
    </location>
</feature>
<keyword evidence="1 3" id="KW-0547">Nucleotide-binding</keyword>
<dbReference type="SMART" id="SM00220">
    <property type="entry name" value="S_TKc"/>
    <property type="match status" value="1"/>
</dbReference>
<dbReference type="GO" id="GO:0004674">
    <property type="term" value="F:protein serine/threonine kinase activity"/>
    <property type="evidence" value="ECO:0007669"/>
    <property type="project" value="TreeGrafter"/>
</dbReference>
<feature type="compositionally biased region" description="Low complexity" evidence="4">
    <location>
        <begin position="510"/>
        <end position="531"/>
    </location>
</feature>
<evidence type="ECO:0000256" key="1">
    <source>
        <dbReference type="ARBA" id="ARBA00022741"/>
    </source>
</evidence>
<feature type="compositionally biased region" description="Polar residues" evidence="4">
    <location>
        <begin position="143"/>
        <end position="163"/>
    </location>
</feature>
<protein>
    <submittedName>
        <fullName evidence="6">Related to serine/threonine-protein kinase</fullName>
    </submittedName>
</protein>
<sequence length="1225" mass="130691">MPLEQIRSVAALNSSESLRRASYFDYTPSSSSSSATVNSPYYRDDADSDDERDPAEGEGEDQYSDRTKTYSTPSLRCESMSLAKLGGVGGVTRSGSWGRNSLPETSLSSGHSGDDSRPYHSKPHRSSLAHYQEDSEEEDSDRIASTDSEQSSALPTSSATTNVPDRRSSEPDHVSADRASKCDPPLSASADQSHSSAAPTSSRTSTASSAAAFSLRSLSNRTSTGSVSSLASSVVSRSELDRLTPAPPTESPVSLDTTLANKLHSDLTLTCSSSTTSATAPSSPKPTHATTEAERNVTDGQQSNDGTDGQNGDITELTPTPDDTATVEEQLSQELETPPAVLTSPAPTRKAEDKAEEQLLPAAQLLSLPPAEQRQLLGSPTAENSMQPSAEELLSSSATNVFLPLVPRRHSGMIMLRSRSQLALHPGLTMTFTSADGGRAAARERARKQTGWENAPFSVLEAQRHARSFAYSQPASPGTTTPTWDPSSASLSLQPASSVTELAGTQSPKLSSQPLEQPASSPQSPSSLHPLAKPANVAGSQRSQALLRQKSERTLSRAALARLDTVLSYQGLEASEPVLPASANAATTSMPQGSRMPPVRSPSGSVILGSASLLRTPTTEEWSRYLESQGVGLAGRRSRSGTNLSSSSSVQRGSRLALSGSQSASRVNLEAGAVDYGDDSDMDSDDSDDHDLGVEVMEKLKQLGLSRAASRAGSVLGDELGSLHEEDEDNLSPVSPQVGKILPQTDLTPLTPLASDNKALPKTQGSPLTVMNDSSGTSQPMLDRGTTLRLPRSKRPTVSGDVQGAAQLYPQDYNGEKSIADFEIVSDVGRGAYGLVKKARKKGPDGSPQGDEVVIKYIIKSRILADCWRRHLVLGPIPVEIHVMDQLRRIAYVPPVKPRPWAPKRPKTLEEYRARKRLEAERGEALGKTGSSAPTATATSHPNICRMLDFFEDHEFYYLVMPCFGRGQDLFDHVESAPDGLAASQCRSIFGQVADALWFLHANNIVHRDIKDENIILDGEGNAQFIDFGSAAHVRPGKLFDTFSGTLDYAAAEILQGEKYAGQAQDVWALGVVGFVLLCGECPFWNGEEAVQGLEEGTRAAQTLKERCMIARGGPSDPDADLADEDLEMAPLDSAWSPCKDKEGVEPDGGGRVDDFVDLITRCLELNPESRPSAEQVCQHRFLAGYAGWTGRCGWQRLKAPLVPSCTNNSEAKASASGTSTTASG</sequence>
<feature type="compositionally biased region" description="Acidic residues" evidence="4">
    <location>
        <begin position="46"/>
        <end position="62"/>
    </location>
</feature>
<feature type="region of interest" description="Disordered" evidence="4">
    <location>
        <begin position="24"/>
        <end position="259"/>
    </location>
</feature>
<dbReference type="Proteomes" id="UP000179920">
    <property type="component" value="Chromosome III"/>
</dbReference>
<feature type="compositionally biased region" description="Low complexity" evidence="4">
    <location>
        <begin position="1214"/>
        <end position="1225"/>
    </location>
</feature>
<feature type="compositionally biased region" description="Basic and acidic residues" evidence="4">
    <location>
        <begin position="164"/>
        <end position="181"/>
    </location>
</feature>
<feature type="domain" description="Protein kinase" evidence="5">
    <location>
        <begin position="822"/>
        <end position="1183"/>
    </location>
</feature>
<evidence type="ECO:0000313" key="8">
    <source>
        <dbReference type="Proteomes" id="UP000179920"/>
    </source>
</evidence>
<dbReference type="Gene3D" id="1.10.510.10">
    <property type="entry name" value="Transferase(Phosphotransferase) domain 1"/>
    <property type="match status" value="1"/>
</dbReference>
<feature type="compositionally biased region" description="Polar residues" evidence="4">
    <location>
        <begin position="298"/>
        <end position="335"/>
    </location>
</feature>
<feature type="region of interest" description="Disordered" evidence="4">
    <location>
        <begin position="271"/>
        <end position="354"/>
    </location>
</feature>
<evidence type="ECO:0000313" key="9">
    <source>
        <dbReference type="Proteomes" id="UP000658997"/>
    </source>
</evidence>
<dbReference type="PROSITE" id="PS00108">
    <property type="entry name" value="PROTEIN_KINASE_ST"/>
    <property type="match status" value="1"/>
</dbReference>
<evidence type="ECO:0000256" key="3">
    <source>
        <dbReference type="PROSITE-ProRule" id="PRU10141"/>
    </source>
</evidence>
<feature type="compositionally biased region" description="Polar residues" evidence="4">
    <location>
        <begin position="763"/>
        <end position="780"/>
    </location>
</feature>
<feature type="compositionally biased region" description="Low complexity" evidence="4">
    <location>
        <begin position="640"/>
        <end position="649"/>
    </location>
</feature>
<dbReference type="Pfam" id="PF00069">
    <property type="entry name" value="Pkinase"/>
    <property type="match status" value="1"/>
</dbReference>
<dbReference type="InterPro" id="IPR011009">
    <property type="entry name" value="Kinase-like_dom_sf"/>
</dbReference>
<name>A0A1K0H858_9BASI</name>
<dbReference type="GO" id="GO:0035556">
    <property type="term" value="P:intracellular signal transduction"/>
    <property type="evidence" value="ECO:0007669"/>
    <property type="project" value="TreeGrafter"/>
</dbReference>
<accession>A0A1K0H858</accession>
<feature type="compositionally biased region" description="Polar residues" evidence="4">
    <location>
        <begin position="470"/>
        <end position="485"/>
    </location>
</feature>
<dbReference type="SUPFAM" id="SSF56112">
    <property type="entry name" value="Protein kinase-like (PK-like)"/>
    <property type="match status" value="1"/>
</dbReference>
<evidence type="ECO:0000259" key="5">
    <source>
        <dbReference type="PROSITE" id="PS50011"/>
    </source>
</evidence>
<evidence type="ECO:0000313" key="6">
    <source>
        <dbReference type="EMBL" id="SAM75872.1"/>
    </source>
</evidence>
<dbReference type="PANTHER" id="PTHR24346:SF51">
    <property type="entry name" value="PAS DOMAIN-CONTAINING SERINE_THREONINE-PROTEIN KINASE"/>
    <property type="match status" value="1"/>
</dbReference>
<feature type="region of interest" description="Disordered" evidence="4">
    <location>
        <begin position="630"/>
        <end position="663"/>
    </location>
</feature>
<gene>
    <name evidence="7" type="ORF">UBRO2_00173</name>
    <name evidence="6" type="ORF">UBRO_01451</name>
</gene>
<feature type="compositionally biased region" description="Low complexity" evidence="4">
    <location>
        <begin position="271"/>
        <end position="290"/>
    </location>
</feature>
<evidence type="ECO:0000313" key="7">
    <source>
        <dbReference type="EMBL" id="SYW74763.1"/>
    </source>
</evidence>
<dbReference type="Proteomes" id="UP000658997">
    <property type="component" value="Unassembled WGS sequence"/>
</dbReference>
<feature type="region of interest" description="Disordered" evidence="4">
    <location>
        <begin position="470"/>
        <end position="547"/>
    </location>
</feature>
<dbReference type="Gene3D" id="3.30.200.20">
    <property type="entry name" value="Phosphorylase Kinase, domain 1"/>
    <property type="match status" value="2"/>
</dbReference>
<reference evidence="6" key="1">
    <citation type="submission" date="2016-04" db="EMBL/GenBank/DDBJ databases">
        <authorList>
            <person name="Evans L.H."/>
            <person name="Alamgir A."/>
            <person name="Owens N."/>
            <person name="Weber N.D."/>
            <person name="Virtaneva K."/>
            <person name="Barbian K."/>
            <person name="Babar A."/>
            <person name="Rosenke K."/>
        </authorList>
    </citation>
    <scope>NUCLEOTIDE SEQUENCE</scope>
    <source>
        <strain evidence="6">UB2112</strain>
    </source>
</reference>
<dbReference type="PROSITE" id="PS00107">
    <property type="entry name" value="PROTEIN_KINASE_ATP"/>
    <property type="match status" value="1"/>
</dbReference>
<feature type="region of interest" description="Disordered" evidence="4">
    <location>
        <begin position="749"/>
        <end position="784"/>
    </location>
</feature>
<dbReference type="PANTHER" id="PTHR24346">
    <property type="entry name" value="MAP/MICROTUBULE AFFINITY-REGULATING KINASE"/>
    <property type="match status" value="1"/>
</dbReference>
<dbReference type="OrthoDB" id="10252171at2759"/>
<keyword evidence="6" id="KW-0808">Transferase</keyword>
<dbReference type="AlphaFoldDB" id="A0A1K0H858"/>
<feature type="compositionally biased region" description="Low complexity" evidence="4">
    <location>
        <begin position="187"/>
        <end position="237"/>
    </location>
</feature>
<feature type="compositionally biased region" description="Polar residues" evidence="4">
    <location>
        <begin position="93"/>
        <end position="111"/>
    </location>
</feature>
<keyword evidence="9" id="KW-1185">Reference proteome</keyword>
<dbReference type="GO" id="GO:0005524">
    <property type="term" value="F:ATP binding"/>
    <property type="evidence" value="ECO:0007669"/>
    <property type="project" value="UniProtKB-UniRule"/>
</dbReference>
<feature type="compositionally biased region" description="Low complexity" evidence="4">
    <location>
        <begin position="486"/>
        <end position="498"/>
    </location>
</feature>
<dbReference type="InterPro" id="IPR000719">
    <property type="entry name" value="Prot_kinase_dom"/>
</dbReference>
<reference evidence="7" key="3">
    <citation type="submission" date="2018-08" db="EMBL/GenBank/DDBJ databases">
        <authorList>
            <person name="Guldener U."/>
        </authorList>
    </citation>
    <scope>NUCLEOTIDE SEQUENCE</scope>
    <source>
        <strain evidence="7">UB2</strain>
    </source>
</reference>
<dbReference type="GO" id="GO:0005634">
    <property type="term" value="C:nucleus"/>
    <property type="evidence" value="ECO:0007669"/>
    <property type="project" value="TreeGrafter"/>
</dbReference>
<dbReference type="GO" id="GO:0045719">
    <property type="term" value="P:negative regulation of glycogen biosynthetic process"/>
    <property type="evidence" value="ECO:0007669"/>
    <property type="project" value="TreeGrafter"/>
</dbReference>
<dbReference type="EMBL" id="LT558119">
    <property type="protein sequence ID" value="SAM75872.1"/>
    <property type="molecule type" value="Genomic_DNA"/>
</dbReference>
<organism evidence="6 8">
    <name type="scientific">Ustilago bromivora</name>
    <dbReference type="NCBI Taxonomy" id="307758"/>
    <lineage>
        <taxon>Eukaryota</taxon>
        <taxon>Fungi</taxon>
        <taxon>Dikarya</taxon>
        <taxon>Basidiomycota</taxon>
        <taxon>Ustilaginomycotina</taxon>
        <taxon>Ustilaginomycetes</taxon>
        <taxon>Ustilaginales</taxon>
        <taxon>Ustilaginaceae</taxon>
        <taxon>Ustilago</taxon>
    </lineage>
</organism>